<reference evidence="1 2" key="1">
    <citation type="journal article" date="2004" name="Proc. Natl. Acad. Sci. U.S.A.">
        <title>The complete genomic sequence of Nocardia farcinica IFM 10152.</title>
        <authorList>
            <person name="Ishikawa J."/>
            <person name="Yamashita A."/>
            <person name="Mikami Y."/>
            <person name="Hoshino Y."/>
            <person name="Kurita H."/>
            <person name="Hotta K."/>
            <person name="Shiba T."/>
            <person name="Hattori M."/>
        </authorList>
    </citation>
    <scope>NUCLEOTIDE SEQUENCE [LARGE SCALE GENOMIC DNA]</scope>
    <source>
        <strain evidence="1 2">IFM 10152</strain>
    </source>
</reference>
<protein>
    <submittedName>
        <fullName evidence="1">Uncharacterized protein</fullName>
    </submittedName>
</protein>
<organism evidence="1 2">
    <name type="scientific">Nocardia farcinica (strain IFM 10152)</name>
    <dbReference type="NCBI Taxonomy" id="247156"/>
    <lineage>
        <taxon>Bacteria</taxon>
        <taxon>Bacillati</taxon>
        <taxon>Actinomycetota</taxon>
        <taxon>Actinomycetes</taxon>
        <taxon>Mycobacteriales</taxon>
        <taxon>Nocardiaceae</taxon>
        <taxon>Nocardia</taxon>
    </lineage>
</organism>
<evidence type="ECO:0000313" key="2">
    <source>
        <dbReference type="Proteomes" id="UP000006820"/>
    </source>
</evidence>
<proteinExistence type="predicted"/>
<dbReference type="RefSeq" id="WP_011209131.1">
    <property type="nucleotide sequence ID" value="NC_006361.1"/>
</dbReference>
<gene>
    <name evidence="1" type="ordered locus">NFA_25990</name>
</gene>
<evidence type="ECO:0000313" key="1">
    <source>
        <dbReference type="EMBL" id="BAD57446.1"/>
    </source>
</evidence>
<name>Q5YWJ5_NOCFA</name>
<dbReference type="HOGENOM" id="CLU_3064012_0_0_11"/>
<dbReference type="GeneID" id="61136711"/>
<accession>Q5YWJ5</accession>
<dbReference type="eggNOG" id="ENOG5031UQ5">
    <property type="taxonomic scope" value="Bacteria"/>
</dbReference>
<sequence length="53" mass="5806">MYTDVASADCSVEPGGLTYRRAREILLVHEVHGPQCRQWLAAAAYLSAGLDDE</sequence>
<dbReference type="EMBL" id="AP006618">
    <property type="protein sequence ID" value="BAD57446.1"/>
    <property type="molecule type" value="Genomic_DNA"/>
</dbReference>
<keyword evidence="2" id="KW-1185">Reference proteome</keyword>
<dbReference type="Proteomes" id="UP000006820">
    <property type="component" value="Chromosome"/>
</dbReference>
<dbReference type="KEGG" id="nfa:NFA_25990"/>
<dbReference type="AlphaFoldDB" id="Q5YWJ5"/>
<dbReference type="OrthoDB" id="4558548at2"/>